<dbReference type="PANTHER" id="PTHR48062:SF51">
    <property type="entry name" value="LRR RECEPTOR-LIKE SERINE_THREONINE-PROTEIN KINASE ERL1"/>
    <property type="match status" value="1"/>
</dbReference>
<comment type="caution">
    <text evidence="12">The sequence shown here is derived from an EMBL/GenBank/DDBJ whole genome shotgun (WGS) entry which is preliminary data.</text>
</comment>
<evidence type="ECO:0000256" key="1">
    <source>
        <dbReference type="ARBA" id="ARBA00004167"/>
    </source>
</evidence>
<dbReference type="InterPro" id="IPR001611">
    <property type="entry name" value="Leu-rich_rpt"/>
</dbReference>
<dbReference type="Pfam" id="PF23598">
    <property type="entry name" value="LRR_14"/>
    <property type="match status" value="1"/>
</dbReference>
<evidence type="ECO:0000256" key="3">
    <source>
        <dbReference type="ARBA" id="ARBA00022614"/>
    </source>
</evidence>
<feature type="domain" description="Disease resistance R13L4/SHOC-2-like LRR" evidence="11">
    <location>
        <begin position="100"/>
        <end position="306"/>
    </location>
</feature>
<keyword evidence="12" id="KW-0808">Transferase</keyword>
<evidence type="ECO:0000259" key="11">
    <source>
        <dbReference type="Pfam" id="PF23598"/>
    </source>
</evidence>
<feature type="transmembrane region" description="Helical" evidence="10">
    <location>
        <begin position="745"/>
        <end position="767"/>
    </location>
</feature>
<dbReference type="Proteomes" id="UP000283530">
    <property type="component" value="Unassembled WGS sequence"/>
</dbReference>
<proteinExistence type="inferred from homology"/>
<keyword evidence="13" id="KW-1185">Reference proteome</keyword>
<evidence type="ECO:0000256" key="7">
    <source>
        <dbReference type="ARBA" id="ARBA00022989"/>
    </source>
</evidence>
<dbReference type="GO" id="GO:0016301">
    <property type="term" value="F:kinase activity"/>
    <property type="evidence" value="ECO:0007669"/>
    <property type="project" value="UniProtKB-KW"/>
</dbReference>
<keyword evidence="8 10" id="KW-0472">Membrane</keyword>
<dbReference type="Pfam" id="PF13516">
    <property type="entry name" value="LRR_6"/>
    <property type="match status" value="1"/>
</dbReference>
<dbReference type="Pfam" id="PF13855">
    <property type="entry name" value="LRR_8"/>
    <property type="match status" value="1"/>
</dbReference>
<comment type="subcellular location">
    <subcellularLocation>
        <location evidence="1">Membrane</location>
        <topology evidence="1">Single-pass membrane protein</topology>
    </subcellularLocation>
</comment>
<protein>
    <submittedName>
        <fullName evidence="12">Putative LRR receptor-like serine/threonine-protein kinase</fullName>
    </submittedName>
</protein>
<keyword evidence="7 10" id="KW-1133">Transmembrane helix</keyword>
<dbReference type="FunFam" id="3.80.10.10:FF:000041">
    <property type="entry name" value="LRR receptor-like serine/threonine-protein kinase ERECTA"/>
    <property type="match status" value="3"/>
</dbReference>
<evidence type="ECO:0000256" key="9">
    <source>
        <dbReference type="ARBA" id="ARBA00023180"/>
    </source>
</evidence>
<dbReference type="PANTHER" id="PTHR48062">
    <property type="entry name" value="RECEPTOR-LIKE PROTEIN 14"/>
    <property type="match status" value="1"/>
</dbReference>
<reference evidence="12 13" key="1">
    <citation type="journal article" date="2019" name="Nat. Plants">
        <title>Stout camphor tree genome fills gaps in understanding of flowering plant genome evolution.</title>
        <authorList>
            <person name="Chaw S.M."/>
            <person name="Liu Y.C."/>
            <person name="Wu Y.W."/>
            <person name="Wang H.Y."/>
            <person name="Lin C.I."/>
            <person name="Wu C.S."/>
            <person name="Ke H.M."/>
            <person name="Chang L.Y."/>
            <person name="Hsu C.Y."/>
            <person name="Yang H.T."/>
            <person name="Sudianto E."/>
            <person name="Hsu M.H."/>
            <person name="Wu K.P."/>
            <person name="Wang L.N."/>
            <person name="Leebens-Mack J.H."/>
            <person name="Tsai I.J."/>
        </authorList>
    </citation>
    <scope>NUCLEOTIDE SEQUENCE [LARGE SCALE GENOMIC DNA]</scope>
    <source>
        <strain evidence="13">cv. Chaw 1501</strain>
        <tissue evidence="12">Young leaves</tissue>
    </source>
</reference>
<comment type="similarity">
    <text evidence="2">Belongs to the RLP family.</text>
</comment>
<organism evidence="12 13">
    <name type="scientific">Cinnamomum micranthum f. kanehirae</name>
    <dbReference type="NCBI Taxonomy" id="337451"/>
    <lineage>
        <taxon>Eukaryota</taxon>
        <taxon>Viridiplantae</taxon>
        <taxon>Streptophyta</taxon>
        <taxon>Embryophyta</taxon>
        <taxon>Tracheophyta</taxon>
        <taxon>Spermatophyta</taxon>
        <taxon>Magnoliopsida</taxon>
        <taxon>Magnoliidae</taxon>
        <taxon>Laurales</taxon>
        <taxon>Lauraceae</taxon>
        <taxon>Cinnamomum</taxon>
    </lineage>
</organism>
<dbReference type="SUPFAM" id="SSF52058">
    <property type="entry name" value="L domain-like"/>
    <property type="match status" value="2"/>
</dbReference>
<keyword evidence="12" id="KW-0418">Kinase</keyword>
<keyword evidence="9" id="KW-0325">Glycoprotein</keyword>
<sequence length="786" mass="87191">MEFFLHIHPRESSKCLFSSALSRGKVANGVFSMFIGGKVANAGFAPLLAEEKLQMRKNEKNAVVDISMSGRGTLFHVDRMNGRMPIKWPLAYDVETTANSTFSNMQSLKILSLGSNNLSTGTDSLQGICKLTALRSLDLAENGLSDNGIPKCLSNLSLLEELYLWRNELRGSFSSSTGFCKLRNLRVLDVSNNSFGGSIPICFGNMNNFKVLYLPHNQFIGTLPSPIFKNLTMLTIISISHNQFNGSISFSMFANLSKLIYIDISENAQLEVETEYPHWVPTFQLHCILNNRSGNGIPTFISSQRSLETFDAKSSFLRGTIPSWLLYNATVSSLNLRGNSLKGPFPQSTQHNISMLQKFDISDNKIYGELPPDMGTLFPNLVLFNMSKNELQGTIPLSISKLQMLTILDLSVNNLSGEMPHGLISNNTSLKYLKLSNNKLQGNILSKFSNMTELAVLLLDNNGFSGTIASDMLSSPSLKTIDLRKNNLLGHIPSWFPDLTNLGILLLGGNFFNGPIPSELCLMQNLHILDLSNNAISGSIPSCFNNISSWIKETPNDIDWSLGSESGSPVLDIMKFPVDELYTRVTTNLTPKGTTLTYGGLPLSLITGIDLSMNQLVGNKPSQVGHLKELHFLKLSNNFLSGSIPESFQNLKNIESLDLSHNKLVGTIPPQMIELYSLSTFNVSFNSLSGMIPYEKQFHTFDERSYMGNPDLCGPPLQRNCYNPSQPDQDMKGEEEGSAILDSPIFFYLWVTSSYALGFWGFIALLANKNRRRKLFRIVDCCFICM</sequence>
<dbReference type="InterPro" id="IPR003591">
    <property type="entry name" value="Leu-rich_rpt_typical-subtyp"/>
</dbReference>
<name>A0A3S3MSS0_9MAGN</name>
<gene>
    <name evidence="12" type="ORF">CKAN_00247200</name>
</gene>
<evidence type="ECO:0000256" key="5">
    <source>
        <dbReference type="ARBA" id="ARBA00022729"/>
    </source>
</evidence>
<dbReference type="SMART" id="SM00369">
    <property type="entry name" value="LRR_TYP"/>
    <property type="match status" value="8"/>
</dbReference>
<evidence type="ECO:0000313" key="12">
    <source>
        <dbReference type="EMBL" id="RWR74157.1"/>
    </source>
</evidence>
<dbReference type="InterPro" id="IPR055414">
    <property type="entry name" value="LRR_R13L4/SHOC2-like"/>
</dbReference>
<evidence type="ECO:0000256" key="10">
    <source>
        <dbReference type="SAM" id="Phobius"/>
    </source>
</evidence>
<dbReference type="OrthoDB" id="1055097at2759"/>
<dbReference type="STRING" id="337451.A0A3S3MSS0"/>
<dbReference type="SMART" id="SM00365">
    <property type="entry name" value="LRR_SD22"/>
    <property type="match status" value="6"/>
</dbReference>
<evidence type="ECO:0000256" key="4">
    <source>
        <dbReference type="ARBA" id="ARBA00022692"/>
    </source>
</evidence>
<evidence type="ECO:0000256" key="8">
    <source>
        <dbReference type="ARBA" id="ARBA00023136"/>
    </source>
</evidence>
<dbReference type="PRINTS" id="PR00019">
    <property type="entry name" value="LEURICHRPT"/>
</dbReference>
<dbReference type="GO" id="GO:0016020">
    <property type="term" value="C:membrane"/>
    <property type="evidence" value="ECO:0007669"/>
    <property type="project" value="UniProtKB-SubCell"/>
</dbReference>
<accession>A0A3S3MSS0</accession>
<dbReference type="InterPro" id="IPR051502">
    <property type="entry name" value="RLP_Defense_Trigger"/>
</dbReference>
<dbReference type="Pfam" id="PF00560">
    <property type="entry name" value="LRR_1"/>
    <property type="match status" value="3"/>
</dbReference>
<keyword evidence="3" id="KW-0433">Leucine-rich repeat</keyword>
<evidence type="ECO:0000313" key="13">
    <source>
        <dbReference type="Proteomes" id="UP000283530"/>
    </source>
</evidence>
<keyword evidence="6" id="KW-0677">Repeat</keyword>
<dbReference type="Gene3D" id="3.80.10.10">
    <property type="entry name" value="Ribonuclease Inhibitor"/>
    <property type="match status" value="4"/>
</dbReference>
<keyword evidence="4 10" id="KW-0812">Transmembrane</keyword>
<dbReference type="AlphaFoldDB" id="A0A3S3MSS0"/>
<keyword evidence="12" id="KW-0675">Receptor</keyword>
<keyword evidence="5" id="KW-0732">Signal</keyword>
<dbReference type="FunFam" id="3.80.10.10:FF:000111">
    <property type="entry name" value="LRR receptor-like serine/threonine-protein kinase ERECTA"/>
    <property type="match status" value="1"/>
</dbReference>
<evidence type="ECO:0000256" key="6">
    <source>
        <dbReference type="ARBA" id="ARBA00022737"/>
    </source>
</evidence>
<evidence type="ECO:0000256" key="2">
    <source>
        <dbReference type="ARBA" id="ARBA00009592"/>
    </source>
</evidence>
<dbReference type="EMBL" id="QPKB01000001">
    <property type="protein sequence ID" value="RWR74157.1"/>
    <property type="molecule type" value="Genomic_DNA"/>
</dbReference>
<dbReference type="InterPro" id="IPR032675">
    <property type="entry name" value="LRR_dom_sf"/>
</dbReference>